<evidence type="ECO:0000313" key="3">
    <source>
        <dbReference type="Proteomes" id="UP000298021"/>
    </source>
</evidence>
<evidence type="ECO:0000313" key="2">
    <source>
        <dbReference type="EMBL" id="TGD21337.1"/>
    </source>
</evidence>
<dbReference type="Proteomes" id="UP000298021">
    <property type="component" value="Unassembled WGS sequence"/>
</dbReference>
<dbReference type="EMBL" id="RKLY01000040">
    <property type="protein sequence ID" value="TGD21337.1"/>
    <property type="molecule type" value="Genomic_DNA"/>
</dbReference>
<comment type="caution">
    <text evidence="2">The sequence shown here is derived from an EMBL/GenBank/DDBJ whole genome shotgun (WGS) entry which is preliminary data.</text>
</comment>
<evidence type="ECO:0000256" key="1">
    <source>
        <dbReference type="SAM" id="Phobius"/>
    </source>
</evidence>
<dbReference type="OrthoDB" id="2329101at2"/>
<dbReference type="AlphaFoldDB" id="A0A4Z0JF51"/>
<organism evidence="2 3">
    <name type="scientific">Companilactobacillus suantsaicola</name>
    <dbReference type="NCBI Taxonomy" id="2487723"/>
    <lineage>
        <taxon>Bacteria</taxon>
        <taxon>Bacillati</taxon>
        <taxon>Bacillota</taxon>
        <taxon>Bacilli</taxon>
        <taxon>Lactobacillales</taxon>
        <taxon>Lactobacillaceae</taxon>
        <taxon>Companilactobacillus</taxon>
    </lineage>
</organism>
<feature type="transmembrane region" description="Helical" evidence="1">
    <location>
        <begin position="18"/>
        <end position="36"/>
    </location>
</feature>
<sequence>MNFAGCHGIFGGMMGGGMFFYGFIFLLIIAVIIYLITRKNQTNQPEAIRILDSEYAKGNISDEDYKKRKENLLS</sequence>
<protein>
    <submittedName>
        <fullName evidence="2">SHOCT domain-containing protein</fullName>
    </submittedName>
</protein>
<keyword evidence="1" id="KW-1133">Transmembrane helix</keyword>
<keyword evidence="1" id="KW-0812">Transmembrane</keyword>
<keyword evidence="3" id="KW-1185">Reference proteome</keyword>
<keyword evidence="1" id="KW-0472">Membrane</keyword>
<gene>
    <name evidence="2" type="ORF">EGT49_11435</name>
</gene>
<proteinExistence type="predicted"/>
<accession>A0A4Z0JF51</accession>
<name>A0A4Z0JF51_9LACO</name>
<reference evidence="2 3" key="1">
    <citation type="submission" date="2018-10" db="EMBL/GenBank/DDBJ databases">
        <title>Lactobacillus sp. R7 and Lactobacillus sp. R19 isolated from fermented mustard green product of Taiwan.</title>
        <authorList>
            <person name="Lin S.-T."/>
        </authorList>
    </citation>
    <scope>NUCLEOTIDE SEQUENCE [LARGE SCALE GENOMIC DNA]</scope>
    <source>
        <strain evidence="2 3">BCRC 81127</strain>
    </source>
</reference>